<dbReference type="InterPro" id="IPR015637">
    <property type="entry name" value="MUG/TDG"/>
</dbReference>
<dbReference type="OrthoDB" id="9799921at2"/>
<evidence type="ECO:0000256" key="3">
    <source>
        <dbReference type="ARBA" id="ARBA00023204"/>
    </source>
</evidence>
<gene>
    <name evidence="5" type="ORF">CYL18_04100</name>
</gene>
<protein>
    <submittedName>
        <fullName evidence="5">Mismatch-specific DNA-glycosylase</fullName>
    </submittedName>
</protein>
<dbReference type="GO" id="GO:0006285">
    <property type="term" value="P:base-excision repair, AP site formation"/>
    <property type="evidence" value="ECO:0007669"/>
    <property type="project" value="InterPro"/>
</dbReference>
<dbReference type="GO" id="GO:0008263">
    <property type="term" value="F:pyrimidine-specific mismatch base pair DNA N-glycosylase activity"/>
    <property type="evidence" value="ECO:0007669"/>
    <property type="project" value="TreeGrafter"/>
</dbReference>
<dbReference type="CDD" id="cd10028">
    <property type="entry name" value="UDG-F2_TDG_MUG"/>
    <property type="match status" value="1"/>
</dbReference>
<keyword evidence="6" id="KW-1185">Reference proteome</keyword>
<dbReference type="PANTHER" id="PTHR12159:SF9">
    <property type="entry name" value="G_T MISMATCH-SPECIFIC THYMINE DNA GLYCOSYLASE"/>
    <property type="match status" value="1"/>
</dbReference>
<dbReference type="SMART" id="SM00987">
    <property type="entry name" value="UreE_C"/>
    <property type="match status" value="1"/>
</dbReference>
<keyword evidence="2" id="KW-0378">Hydrolase</keyword>
<dbReference type="Gene3D" id="3.40.470.10">
    <property type="entry name" value="Uracil-DNA glycosylase-like domain"/>
    <property type="match status" value="1"/>
</dbReference>
<accession>A0A2S7N4W1</accession>
<dbReference type="AlphaFoldDB" id="A0A2S7N4W1"/>
<dbReference type="SUPFAM" id="SSF52141">
    <property type="entry name" value="Uracil-DNA glycosylase-like"/>
    <property type="match status" value="1"/>
</dbReference>
<comment type="caution">
    <text evidence="5">The sequence shown here is derived from an EMBL/GenBank/DDBJ whole genome shotgun (WGS) entry which is preliminary data.</text>
</comment>
<dbReference type="RefSeq" id="WP_104848159.1">
    <property type="nucleotide sequence ID" value="NZ_PKOZ01000001.1"/>
</dbReference>
<dbReference type="GO" id="GO:0004844">
    <property type="term" value="F:uracil DNA N-glycosylase activity"/>
    <property type="evidence" value="ECO:0007669"/>
    <property type="project" value="TreeGrafter"/>
</dbReference>
<reference evidence="5 6" key="1">
    <citation type="submission" date="2017-12" db="EMBL/GenBank/DDBJ databases">
        <title>Taxonomic description and draft genome of Pradoshia cofamensis Gen. nov., sp. nov., a thermotolerant bacillale isolated from anterior gut of earthworm Eisenia fetida.</title>
        <authorList>
            <person name="Saha T."/>
            <person name="Chakraborty R."/>
        </authorList>
    </citation>
    <scope>NUCLEOTIDE SEQUENCE [LARGE SCALE GENOMIC DNA]</scope>
    <source>
        <strain evidence="5 6">EAG3</strain>
    </source>
</reference>
<dbReference type="Proteomes" id="UP000239663">
    <property type="component" value="Unassembled WGS sequence"/>
</dbReference>
<dbReference type="EMBL" id="PKOZ01000001">
    <property type="protein sequence ID" value="PQD97064.1"/>
    <property type="molecule type" value="Genomic_DNA"/>
</dbReference>
<name>A0A2S7N4W1_9BACI</name>
<keyword evidence="3" id="KW-0234">DNA repair</keyword>
<sequence>MEDFEHLRLPVYIEHNLDILFCGINPGRVSALAGHYFANPGNLFWKALHLGGLTPYQFRPDETQKLLDYRYGITDIVARPTRTASKLTKKDMLEGAAQLEKTIKEYRPKILCFVGITAFRHAFQIHKEKVKPGLQEGFFYATEDWQGCRVFVAPSTSGLNAGFSREERIGYFKQLNEYKNQILK</sequence>
<dbReference type="InterPro" id="IPR036895">
    <property type="entry name" value="Uracil-DNA_glycosylase-like_sf"/>
</dbReference>
<keyword evidence="1" id="KW-0227">DNA damage</keyword>
<dbReference type="SMART" id="SM00986">
    <property type="entry name" value="UDG"/>
    <property type="match status" value="1"/>
</dbReference>
<dbReference type="InterPro" id="IPR005122">
    <property type="entry name" value="Uracil-DNA_glycosylase-like"/>
</dbReference>
<evidence type="ECO:0000313" key="5">
    <source>
        <dbReference type="EMBL" id="PQD97064.1"/>
    </source>
</evidence>
<dbReference type="PANTHER" id="PTHR12159">
    <property type="entry name" value="G/T AND G/U MISMATCH-SPECIFIC DNA GLYCOSYLASE"/>
    <property type="match status" value="1"/>
</dbReference>
<organism evidence="5 6">
    <name type="scientific">Pradoshia eiseniae</name>
    <dbReference type="NCBI Taxonomy" id="2064768"/>
    <lineage>
        <taxon>Bacteria</taxon>
        <taxon>Bacillati</taxon>
        <taxon>Bacillota</taxon>
        <taxon>Bacilli</taxon>
        <taxon>Bacillales</taxon>
        <taxon>Bacillaceae</taxon>
        <taxon>Pradoshia</taxon>
    </lineage>
</organism>
<dbReference type="Pfam" id="PF03167">
    <property type="entry name" value="UDG"/>
    <property type="match status" value="1"/>
</dbReference>
<evidence type="ECO:0000256" key="1">
    <source>
        <dbReference type="ARBA" id="ARBA00022763"/>
    </source>
</evidence>
<evidence type="ECO:0000313" key="6">
    <source>
        <dbReference type="Proteomes" id="UP000239663"/>
    </source>
</evidence>
<proteinExistence type="predicted"/>
<feature type="domain" description="Uracil-DNA glycosylase-like" evidence="4">
    <location>
        <begin position="10"/>
        <end position="179"/>
    </location>
</feature>
<evidence type="ECO:0000256" key="2">
    <source>
        <dbReference type="ARBA" id="ARBA00022801"/>
    </source>
</evidence>
<evidence type="ECO:0000259" key="4">
    <source>
        <dbReference type="SMART" id="SM00986"/>
    </source>
</evidence>